<sequence length="450" mass="52029">MFKGAKKEDLRRIASELELCVSDKLTVLDLMDLIKICDRYKNDLDSVHELANLIIEERKYDESQQLELEKIREKSKLDLEIARIRANDKDNNTEVNCNDSPFSVDSLIKSIRTLTVKIPDKPEGWSFFFLSLERAFAAKSVTDKFKPEILLNLLGEKAANIIIYLNDEDLKNYDKIKNFAVRVNDAHSTTRNIKAGAPQGALLSPTLFNIYINDIPKTRHTTVCLFADDTAILAQSANKNCVTHFLHRHLAELEDWYKKWKIAINPTKTEAVFFSTGKATRKPPPIHIHNHPVPWSKTVKYLGVILDENLSFKHHILHLRNKFRALASIYSPYFARNSPLTLKNRVLIYTSIIRPVILYASPVWGHAAISNINLLEASQNIVIRRLTNARWFMRNADIRPALHLKTIRETIKKLAIKFYENIETIDNRTLRKIETYIPNPNFRRPRNILI</sequence>
<proteinExistence type="predicted"/>
<dbReference type="Pfam" id="PF00078">
    <property type="entry name" value="RVT_1"/>
    <property type="match status" value="1"/>
</dbReference>
<comment type="caution">
    <text evidence="2">The sequence shown here is derived from an EMBL/GenBank/DDBJ whole genome shotgun (WGS) entry which is preliminary data.</text>
</comment>
<dbReference type="InterPro" id="IPR043502">
    <property type="entry name" value="DNA/RNA_pol_sf"/>
</dbReference>
<feature type="domain" description="Reverse transcriptase" evidence="1">
    <location>
        <begin position="1"/>
        <end position="306"/>
    </location>
</feature>
<keyword evidence="2" id="KW-0695">RNA-directed DNA polymerase</keyword>
<dbReference type="SUPFAM" id="SSF56672">
    <property type="entry name" value="DNA/RNA polymerases"/>
    <property type="match status" value="1"/>
</dbReference>
<dbReference type="EMBL" id="BMAU01021383">
    <property type="protein sequence ID" value="GFY28168.1"/>
    <property type="molecule type" value="Genomic_DNA"/>
</dbReference>
<protein>
    <submittedName>
        <fullName evidence="2">RNA-directed DNA polymerase from mobile element jockey</fullName>
    </submittedName>
</protein>
<dbReference type="AlphaFoldDB" id="A0A8X6W4Q0"/>
<dbReference type="PANTHER" id="PTHR33332">
    <property type="entry name" value="REVERSE TRANSCRIPTASE DOMAIN-CONTAINING PROTEIN"/>
    <property type="match status" value="1"/>
</dbReference>
<organism evidence="2 3">
    <name type="scientific">Trichonephila clavipes</name>
    <name type="common">Golden silk orbweaver</name>
    <name type="synonym">Nephila clavipes</name>
    <dbReference type="NCBI Taxonomy" id="2585209"/>
    <lineage>
        <taxon>Eukaryota</taxon>
        <taxon>Metazoa</taxon>
        <taxon>Ecdysozoa</taxon>
        <taxon>Arthropoda</taxon>
        <taxon>Chelicerata</taxon>
        <taxon>Arachnida</taxon>
        <taxon>Araneae</taxon>
        <taxon>Araneomorphae</taxon>
        <taxon>Entelegynae</taxon>
        <taxon>Araneoidea</taxon>
        <taxon>Nephilidae</taxon>
        <taxon>Trichonephila</taxon>
    </lineage>
</organism>
<dbReference type="InterPro" id="IPR000477">
    <property type="entry name" value="RT_dom"/>
</dbReference>
<evidence type="ECO:0000259" key="1">
    <source>
        <dbReference type="PROSITE" id="PS50878"/>
    </source>
</evidence>
<keyword evidence="2" id="KW-0808">Transferase</keyword>
<dbReference type="PROSITE" id="PS50878">
    <property type="entry name" value="RT_POL"/>
    <property type="match status" value="1"/>
</dbReference>
<accession>A0A8X6W4Q0</accession>
<gene>
    <name evidence="2" type="primary">jockey pol</name>
    <name evidence="2" type="ORF">TNCV_4395021</name>
</gene>
<evidence type="ECO:0000313" key="3">
    <source>
        <dbReference type="Proteomes" id="UP000887159"/>
    </source>
</evidence>
<dbReference type="Proteomes" id="UP000887159">
    <property type="component" value="Unassembled WGS sequence"/>
</dbReference>
<dbReference type="GO" id="GO:0003964">
    <property type="term" value="F:RNA-directed DNA polymerase activity"/>
    <property type="evidence" value="ECO:0007669"/>
    <property type="project" value="UniProtKB-KW"/>
</dbReference>
<reference evidence="2" key="1">
    <citation type="submission" date="2020-08" db="EMBL/GenBank/DDBJ databases">
        <title>Multicomponent nature underlies the extraordinary mechanical properties of spider dragline silk.</title>
        <authorList>
            <person name="Kono N."/>
            <person name="Nakamura H."/>
            <person name="Mori M."/>
            <person name="Yoshida Y."/>
            <person name="Ohtoshi R."/>
            <person name="Malay A.D."/>
            <person name="Moran D.A.P."/>
            <person name="Tomita M."/>
            <person name="Numata K."/>
            <person name="Arakawa K."/>
        </authorList>
    </citation>
    <scope>NUCLEOTIDE SEQUENCE</scope>
</reference>
<name>A0A8X6W4Q0_TRICX</name>
<keyword evidence="3" id="KW-1185">Reference proteome</keyword>
<keyword evidence="2" id="KW-0548">Nucleotidyltransferase</keyword>
<evidence type="ECO:0000313" key="2">
    <source>
        <dbReference type="EMBL" id="GFY28168.1"/>
    </source>
</evidence>